<reference evidence="2" key="1">
    <citation type="journal article" date="2019" name="Int. J. Syst. Evol. Microbiol.">
        <title>The Global Catalogue of Microorganisms (GCM) 10K type strain sequencing project: providing services to taxonomists for standard genome sequencing and annotation.</title>
        <authorList>
            <consortium name="The Broad Institute Genomics Platform"/>
            <consortium name="The Broad Institute Genome Sequencing Center for Infectious Disease"/>
            <person name="Wu L."/>
            <person name="Ma J."/>
        </authorList>
    </citation>
    <scope>NUCLEOTIDE SEQUENCE [LARGE SCALE GENOMIC DNA]</scope>
    <source>
        <strain evidence="2">CGMCC 4.7304</strain>
    </source>
</reference>
<proteinExistence type="predicted"/>
<keyword evidence="2" id="KW-1185">Reference proteome</keyword>
<dbReference type="RefSeq" id="WP_390317531.1">
    <property type="nucleotide sequence ID" value="NZ_JBHSPB010000010.1"/>
</dbReference>
<gene>
    <name evidence="1" type="ORF">ACFP1Z_18520</name>
</gene>
<organism evidence="1 2">
    <name type="scientific">Streptomyces gamaensis</name>
    <dbReference type="NCBI Taxonomy" id="1763542"/>
    <lineage>
        <taxon>Bacteria</taxon>
        <taxon>Bacillati</taxon>
        <taxon>Actinomycetota</taxon>
        <taxon>Actinomycetes</taxon>
        <taxon>Kitasatosporales</taxon>
        <taxon>Streptomycetaceae</taxon>
        <taxon>Streptomyces</taxon>
    </lineage>
</organism>
<sequence length="310" mass="33903">MGERIDDGALRELAEKQGGFVLCPQVVAQGVKLGNVAVVLRRAGWTLLHRGAWAMPGKEVDLRLRLLAVQARHPEVVASHSAAAQGHGIELIRPYKLEVAARAKYRVTGGGVVFHTMEPAPEEVTVVAGVRVTTVVRTIGDLLRTLPLHEAVIAADSVLGKDLARRTEIKEGLKAGRGRSNTGGALFALGLATHLSESVAESKARLEMRDAGLFPELQVAVVTSNGGTRRLDFFFREEGLAVEIEGFTWHGSRRAHQADTARFNELSGCAEVRQVLRFTRDDVFYRPRLMIRTIRQALDGLRGQRGRSLL</sequence>
<accession>A0ABW0Z261</accession>
<evidence type="ECO:0008006" key="3">
    <source>
        <dbReference type="Google" id="ProtNLM"/>
    </source>
</evidence>
<comment type="caution">
    <text evidence="1">The sequence shown here is derived from an EMBL/GenBank/DDBJ whole genome shotgun (WGS) entry which is preliminary data.</text>
</comment>
<dbReference type="EMBL" id="JBHSPB010000010">
    <property type="protein sequence ID" value="MFC5722162.1"/>
    <property type="molecule type" value="Genomic_DNA"/>
</dbReference>
<evidence type="ECO:0000313" key="1">
    <source>
        <dbReference type="EMBL" id="MFC5722162.1"/>
    </source>
</evidence>
<protein>
    <recommendedName>
        <fullName evidence="3">DUF559 domain-containing protein</fullName>
    </recommendedName>
</protein>
<dbReference type="Proteomes" id="UP001596083">
    <property type="component" value="Unassembled WGS sequence"/>
</dbReference>
<evidence type="ECO:0000313" key="2">
    <source>
        <dbReference type="Proteomes" id="UP001596083"/>
    </source>
</evidence>
<name>A0ABW0Z261_9ACTN</name>